<dbReference type="Proteomes" id="UP000603453">
    <property type="component" value="Unassembled WGS sequence"/>
</dbReference>
<dbReference type="PANTHER" id="PTHR31223">
    <property type="entry name" value="LOG FAMILY PROTEIN YJL055W"/>
    <property type="match status" value="1"/>
</dbReference>
<dbReference type="SUPFAM" id="SSF102405">
    <property type="entry name" value="MCP/YpsA-like"/>
    <property type="match status" value="1"/>
</dbReference>
<dbReference type="EMBL" id="JAEPRD010000014">
    <property type="protein sequence ID" value="KAG2209738.1"/>
    <property type="molecule type" value="Genomic_DNA"/>
</dbReference>
<evidence type="ECO:0008006" key="3">
    <source>
        <dbReference type="Google" id="ProtNLM"/>
    </source>
</evidence>
<dbReference type="AlphaFoldDB" id="A0A8H7VAV5"/>
<organism evidence="1 2">
    <name type="scientific">Mucor saturninus</name>
    <dbReference type="NCBI Taxonomy" id="64648"/>
    <lineage>
        <taxon>Eukaryota</taxon>
        <taxon>Fungi</taxon>
        <taxon>Fungi incertae sedis</taxon>
        <taxon>Mucoromycota</taxon>
        <taxon>Mucoromycotina</taxon>
        <taxon>Mucoromycetes</taxon>
        <taxon>Mucorales</taxon>
        <taxon>Mucorineae</taxon>
        <taxon>Mucoraceae</taxon>
        <taxon>Mucor</taxon>
    </lineage>
</organism>
<evidence type="ECO:0000313" key="2">
    <source>
        <dbReference type="Proteomes" id="UP000603453"/>
    </source>
</evidence>
<dbReference type="NCBIfam" id="TIGR00730">
    <property type="entry name" value="Rossman fold protein, TIGR00730 family"/>
    <property type="match status" value="1"/>
</dbReference>
<dbReference type="Pfam" id="PF03641">
    <property type="entry name" value="Lysine_decarbox"/>
    <property type="match status" value="1"/>
</dbReference>
<dbReference type="OrthoDB" id="414463at2759"/>
<gene>
    <name evidence="1" type="ORF">INT47_001886</name>
</gene>
<dbReference type="InterPro" id="IPR005269">
    <property type="entry name" value="LOG"/>
</dbReference>
<dbReference type="GO" id="GO:0016799">
    <property type="term" value="F:hydrolase activity, hydrolyzing N-glycosyl compounds"/>
    <property type="evidence" value="ECO:0007669"/>
    <property type="project" value="TreeGrafter"/>
</dbReference>
<proteinExistence type="predicted"/>
<accession>A0A8H7VAV5</accession>
<dbReference type="GO" id="GO:0009691">
    <property type="term" value="P:cytokinin biosynthetic process"/>
    <property type="evidence" value="ECO:0007669"/>
    <property type="project" value="InterPro"/>
</dbReference>
<dbReference type="PANTHER" id="PTHR31223:SF70">
    <property type="entry name" value="LOG FAMILY PROTEIN YJL055W"/>
    <property type="match status" value="1"/>
</dbReference>
<reference evidence="1" key="1">
    <citation type="submission" date="2020-12" db="EMBL/GenBank/DDBJ databases">
        <title>Metabolic potential, ecology and presence of endohyphal bacteria is reflected in genomic diversity of Mucoromycotina.</title>
        <authorList>
            <person name="Muszewska A."/>
            <person name="Okrasinska A."/>
            <person name="Steczkiewicz K."/>
            <person name="Drgas O."/>
            <person name="Orlowska M."/>
            <person name="Perlinska-Lenart U."/>
            <person name="Aleksandrzak-Piekarczyk T."/>
            <person name="Szatraj K."/>
            <person name="Zielenkiewicz U."/>
            <person name="Pilsyk S."/>
            <person name="Malc E."/>
            <person name="Mieczkowski P."/>
            <person name="Kruszewska J.S."/>
            <person name="Biernat P."/>
            <person name="Pawlowska J."/>
        </authorList>
    </citation>
    <scope>NUCLEOTIDE SEQUENCE</scope>
    <source>
        <strain evidence="1">WA0000017839</strain>
    </source>
</reference>
<name>A0A8H7VAV5_9FUNG</name>
<protein>
    <recommendedName>
        <fullName evidence="3">Cytokinin riboside 5'-monophosphate phosphoribohydrolase</fullName>
    </recommendedName>
</protein>
<dbReference type="InterPro" id="IPR031100">
    <property type="entry name" value="LOG_fam"/>
</dbReference>
<comment type="caution">
    <text evidence="1">The sequence shown here is derived from an EMBL/GenBank/DDBJ whole genome shotgun (WGS) entry which is preliminary data.</text>
</comment>
<sequence>MVLPTLLSAPTPTSGEIKSVCVFCGAGDGGDPIYAQEAFELGKMLASNNIRMVYGGGSIGLMGAVAKGTIENGGKTLGIVPEPLFKHGSAQLGETVIVPDMHTRKKRMAEESDAFVVLPGGFGTMEEMLEMITWSQLNIHSKPILLLNTKGYYKLFVDWIQLSVQEQFIKTKNADIFVTCDTTKDVLNLLQTYQAPETRYGLDWTKKDEENRQSLI</sequence>
<dbReference type="Gene3D" id="3.40.50.450">
    <property type="match status" value="1"/>
</dbReference>
<dbReference type="GO" id="GO:0005829">
    <property type="term" value="C:cytosol"/>
    <property type="evidence" value="ECO:0007669"/>
    <property type="project" value="TreeGrafter"/>
</dbReference>
<keyword evidence="2" id="KW-1185">Reference proteome</keyword>
<evidence type="ECO:0000313" key="1">
    <source>
        <dbReference type="EMBL" id="KAG2209738.1"/>
    </source>
</evidence>